<reference evidence="1 2" key="1">
    <citation type="submission" date="2020-07" db="EMBL/GenBank/DDBJ databases">
        <title>Sequencing the genomes of 1000 actinobacteria strains.</title>
        <authorList>
            <person name="Klenk H.-P."/>
        </authorList>
    </citation>
    <scope>NUCLEOTIDE SEQUENCE [LARGE SCALE GENOMIC DNA]</scope>
    <source>
        <strain evidence="1 2">LI1</strain>
    </source>
</reference>
<evidence type="ECO:0000313" key="2">
    <source>
        <dbReference type="Proteomes" id="UP000537260"/>
    </source>
</evidence>
<proteinExistence type="predicted"/>
<comment type="caution">
    <text evidence="1">The sequence shown here is derived from an EMBL/GenBank/DDBJ whole genome shotgun (WGS) entry which is preliminary data.</text>
</comment>
<gene>
    <name evidence="1" type="ORF">HNR05_001736</name>
</gene>
<accession>A0A7Z0EEW1</accession>
<organism evidence="1 2">
    <name type="scientific">Glaciibacter psychrotolerans</name>
    <dbReference type="NCBI Taxonomy" id="670054"/>
    <lineage>
        <taxon>Bacteria</taxon>
        <taxon>Bacillati</taxon>
        <taxon>Actinomycetota</taxon>
        <taxon>Actinomycetes</taxon>
        <taxon>Micrococcales</taxon>
        <taxon>Microbacteriaceae</taxon>
        <taxon>Glaciibacter</taxon>
    </lineage>
</organism>
<dbReference type="Proteomes" id="UP000537260">
    <property type="component" value="Unassembled WGS sequence"/>
</dbReference>
<dbReference type="InterPro" id="IPR041638">
    <property type="entry name" value="BaeRF_family11"/>
</dbReference>
<sequence length="376" mass="40232">MQHTDIPTRSDVEALATTREPGCVSIYLPTSPLPSGTEQSRILLKNLVRTATDQLVDSGADESLIESITSAVDALVADRDFWRYLSNSLAIFVTGSGLSSYRLPNRLLAVSEVSDRFYIKPLLRAVTFPQSAFVLALAQNSVRLIEVSADLPANRLDIPDMPVDVASAVGLDSIKGRSPDGREGRLQGTEGQKVRMREYAQSIARAIRPTVLASSRPLIIAGTEPLASIYRSVSTFPRLTDAVIAGNPEERSDDDLAAAARPILDELYAAELATLADRFGSNAAHGRAVTDLTDVARAATSNAIDTLLFDIDQKVSGTVDDESGLVTLSDDDDAINYGVVDEIVRRALLSDARVFAVRADQVPGGGPVAALVRFPA</sequence>
<protein>
    <submittedName>
        <fullName evidence="1">Uncharacterized protein</fullName>
    </submittedName>
</protein>
<dbReference type="RefSeq" id="WP_179578628.1">
    <property type="nucleotide sequence ID" value="NZ_JACCFM010000001.1"/>
</dbReference>
<dbReference type="Pfam" id="PF18855">
    <property type="entry name" value="baeRF_family11"/>
    <property type="match status" value="1"/>
</dbReference>
<name>A0A7Z0EEW1_9MICO</name>
<keyword evidence="2" id="KW-1185">Reference proteome</keyword>
<dbReference type="EMBL" id="JACCFM010000001">
    <property type="protein sequence ID" value="NYJ19945.1"/>
    <property type="molecule type" value="Genomic_DNA"/>
</dbReference>
<dbReference type="AlphaFoldDB" id="A0A7Z0EEW1"/>
<evidence type="ECO:0000313" key="1">
    <source>
        <dbReference type="EMBL" id="NYJ19945.1"/>
    </source>
</evidence>